<protein>
    <submittedName>
        <fullName evidence="2">Uncharacterized protein</fullName>
    </submittedName>
</protein>
<evidence type="ECO:0000313" key="2">
    <source>
        <dbReference type="EMBL" id="SAL48690.1"/>
    </source>
</evidence>
<evidence type="ECO:0000313" key="3">
    <source>
        <dbReference type="Proteomes" id="UP000054683"/>
    </source>
</evidence>
<gene>
    <name evidence="2" type="ORF">AWB69_04907</name>
</gene>
<feature type="compositionally biased region" description="Basic and acidic residues" evidence="1">
    <location>
        <begin position="58"/>
        <end position="69"/>
    </location>
</feature>
<organism evidence="2 3">
    <name type="scientific">Caballeronia udeis</name>
    <dbReference type="NCBI Taxonomy" id="1232866"/>
    <lineage>
        <taxon>Bacteria</taxon>
        <taxon>Pseudomonadati</taxon>
        <taxon>Pseudomonadota</taxon>
        <taxon>Betaproteobacteria</taxon>
        <taxon>Burkholderiales</taxon>
        <taxon>Burkholderiaceae</taxon>
        <taxon>Caballeronia</taxon>
    </lineage>
</organism>
<feature type="region of interest" description="Disordered" evidence="1">
    <location>
        <begin position="44"/>
        <end position="69"/>
    </location>
</feature>
<name>A0A158HY89_9BURK</name>
<dbReference type="EMBL" id="FCOK02000036">
    <property type="protein sequence ID" value="SAL48690.1"/>
    <property type="molecule type" value="Genomic_DNA"/>
</dbReference>
<sequence length="69" mass="7572">MKGNTQDITLLERIGARRQAMHLTELLARVWRGVNPSTSRYGGALDLGRGPGSSRAGLHPDFKQAVDRN</sequence>
<reference evidence="2 3" key="1">
    <citation type="submission" date="2016-01" db="EMBL/GenBank/DDBJ databases">
        <authorList>
            <person name="Oliw E.H."/>
        </authorList>
    </citation>
    <scope>NUCLEOTIDE SEQUENCE [LARGE SCALE GENOMIC DNA]</scope>
    <source>
        <strain evidence="2">LMG 27134</strain>
    </source>
</reference>
<dbReference type="AlphaFoldDB" id="A0A158HY89"/>
<evidence type="ECO:0000256" key="1">
    <source>
        <dbReference type="SAM" id="MobiDB-lite"/>
    </source>
</evidence>
<proteinExistence type="predicted"/>
<accession>A0A158HY89</accession>
<dbReference type="Proteomes" id="UP000054683">
    <property type="component" value="Unassembled WGS sequence"/>
</dbReference>